<keyword evidence="3" id="KW-0804">Transcription</keyword>
<proteinExistence type="predicted"/>
<dbReference type="GO" id="GO:0006950">
    <property type="term" value="P:response to stress"/>
    <property type="evidence" value="ECO:0007669"/>
    <property type="project" value="TreeGrafter"/>
</dbReference>
<keyword evidence="1" id="KW-0805">Transcription regulation</keyword>
<organism evidence="5 6">
    <name type="scientific">Aeromicrobium piscarium</name>
    <dbReference type="NCBI Taxonomy" id="2590901"/>
    <lineage>
        <taxon>Bacteria</taxon>
        <taxon>Bacillati</taxon>
        <taxon>Actinomycetota</taxon>
        <taxon>Actinomycetes</taxon>
        <taxon>Propionibacteriales</taxon>
        <taxon>Nocardioidaceae</taxon>
        <taxon>Aeromicrobium</taxon>
    </lineage>
</organism>
<dbReference type="AlphaFoldDB" id="A0A554SPA9"/>
<dbReference type="PANTHER" id="PTHR33164">
    <property type="entry name" value="TRANSCRIPTIONAL REGULATOR, MARR FAMILY"/>
    <property type="match status" value="1"/>
</dbReference>
<dbReference type="InterPro" id="IPR036390">
    <property type="entry name" value="WH_DNA-bd_sf"/>
</dbReference>
<dbReference type="OrthoDB" id="3177763at2"/>
<keyword evidence="6" id="KW-1185">Reference proteome</keyword>
<dbReference type="RefSeq" id="WP_143911132.1">
    <property type="nucleotide sequence ID" value="NZ_VLNT01000001.1"/>
</dbReference>
<dbReference type="Proteomes" id="UP000316988">
    <property type="component" value="Unassembled WGS sequence"/>
</dbReference>
<evidence type="ECO:0000259" key="4">
    <source>
        <dbReference type="PROSITE" id="PS50995"/>
    </source>
</evidence>
<dbReference type="PANTHER" id="PTHR33164:SF57">
    <property type="entry name" value="MARR-FAMILY TRANSCRIPTIONAL REGULATOR"/>
    <property type="match status" value="1"/>
</dbReference>
<dbReference type="PRINTS" id="PR00598">
    <property type="entry name" value="HTHMARR"/>
</dbReference>
<dbReference type="PROSITE" id="PS50995">
    <property type="entry name" value="HTH_MARR_2"/>
    <property type="match status" value="1"/>
</dbReference>
<evidence type="ECO:0000256" key="1">
    <source>
        <dbReference type="ARBA" id="ARBA00023015"/>
    </source>
</evidence>
<dbReference type="InterPro" id="IPR000835">
    <property type="entry name" value="HTH_MarR-typ"/>
</dbReference>
<name>A0A554SPA9_9ACTN</name>
<protein>
    <submittedName>
        <fullName evidence="5">MarR family transcriptional regulator</fullName>
    </submittedName>
</protein>
<accession>A0A554SPA9</accession>
<sequence>MTALDARAAAFSDLEAFLSRVFINAESDAYEVFLAMDLSFSQARTLFTLAQTDDPLPIGEIAQLVSLSVASAGRNVDQLVKLGLVERDESEHDRRVKLVTLTTKGRDLARAHLDAKRGSVRAMLDRLEPGQCERLSAALAPLLELTKDDLHD</sequence>
<comment type="caution">
    <text evidence="5">The sequence shown here is derived from an EMBL/GenBank/DDBJ whole genome shotgun (WGS) entry which is preliminary data.</text>
</comment>
<dbReference type="SUPFAM" id="SSF46785">
    <property type="entry name" value="Winged helix' DNA-binding domain"/>
    <property type="match status" value="1"/>
</dbReference>
<dbReference type="Gene3D" id="1.10.10.10">
    <property type="entry name" value="Winged helix-like DNA-binding domain superfamily/Winged helix DNA-binding domain"/>
    <property type="match status" value="1"/>
</dbReference>
<evidence type="ECO:0000256" key="2">
    <source>
        <dbReference type="ARBA" id="ARBA00023125"/>
    </source>
</evidence>
<dbReference type="PROSITE" id="PS01117">
    <property type="entry name" value="HTH_MARR_1"/>
    <property type="match status" value="1"/>
</dbReference>
<keyword evidence="2" id="KW-0238">DNA-binding</keyword>
<dbReference type="Pfam" id="PF12802">
    <property type="entry name" value="MarR_2"/>
    <property type="match status" value="1"/>
</dbReference>
<dbReference type="SMART" id="SM00347">
    <property type="entry name" value="HTH_MARR"/>
    <property type="match status" value="1"/>
</dbReference>
<dbReference type="GO" id="GO:0003700">
    <property type="term" value="F:DNA-binding transcription factor activity"/>
    <property type="evidence" value="ECO:0007669"/>
    <property type="project" value="InterPro"/>
</dbReference>
<dbReference type="GO" id="GO:0003677">
    <property type="term" value="F:DNA binding"/>
    <property type="evidence" value="ECO:0007669"/>
    <property type="project" value="UniProtKB-KW"/>
</dbReference>
<evidence type="ECO:0000256" key="3">
    <source>
        <dbReference type="ARBA" id="ARBA00023163"/>
    </source>
</evidence>
<reference evidence="5 6" key="1">
    <citation type="submission" date="2019-07" db="EMBL/GenBank/DDBJ databases">
        <authorList>
            <person name="Zhao L.H."/>
        </authorList>
    </citation>
    <scope>NUCLEOTIDE SEQUENCE [LARGE SCALE GENOMIC DNA]</scope>
    <source>
        <strain evidence="5 6">Co35</strain>
    </source>
</reference>
<feature type="domain" description="HTH marR-type" evidence="4">
    <location>
        <begin position="11"/>
        <end position="144"/>
    </location>
</feature>
<dbReference type="EMBL" id="VLNT01000001">
    <property type="protein sequence ID" value="TSD68184.1"/>
    <property type="molecule type" value="Genomic_DNA"/>
</dbReference>
<gene>
    <name evidence="5" type="ORF">FNM00_00885</name>
</gene>
<dbReference type="InterPro" id="IPR023187">
    <property type="entry name" value="Tscrpt_reg_MarR-type_CS"/>
</dbReference>
<evidence type="ECO:0000313" key="5">
    <source>
        <dbReference type="EMBL" id="TSD68184.1"/>
    </source>
</evidence>
<dbReference type="InterPro" id="IPR036388">
    <property type="entry name" value="WH-like_DNA-bd_sf"/>
</dbReference>
<dbReference type="InterPro" id="IPR039422">
    <property type="entry name" value="MarR/SlyA-like"/>
</dbReference>
<evidence type="ECO:0000313" key="6">
    <source>
        <dbReference type="Proteomes" id="UP000316988"/>
    </source>
</evidence>